<sequence length="61" mass="6841">MLLPESFLTSDWFAVLAAFVAVNTLMYVALATVKILPKVRLPWSGRSRRSETRSIHPDAPI</sequence>
<proteinExistence type="predicted"/>
<evidence type="ECO:0000313" key="3">
    <source>
        <dbReference type="Proteomes" id="UP000680132"/>
    </source>
</evidence>
<name>A0A939QGA9_9MICO</name>
<evidence type="ECO:0000256" key="1">
    <source>
        <dbReference type="SAM" id="Phobius"/>
    </source>
</evidence>
<reference evidence="2" key="1">
    <citation type="submission" date="2021-03" db="EMBL/GenBank/DDBJ databases">
        <title>Microbacterium sp. nov., a novel actinobacterium isolated from cow dung.</title>
        <authorList>
            <person name="Zhang L."/>
        </authorList>
    </citation>
    <scope>NUCLEOTIDE SEQUENCE</scope>
    <source>
        <strain evidence="2">NEAU-LLB</strain>
    </source>
</reference>
<dbReference type="Proteomes" id="UP000680132">
    <property type="component" value="Unassembled WGS sequence"/>
</dbReference>
<dbReference type="EMBL" id="JAGFOA010000001">
    <property type="protein sequence ID" value="MBO3662223.1"/>
    <property type="molecule type" value="Genomic_DNA"/>
</dbReference>
<keyword evidence="1" id="KW-0812">Transmembrane</keyword>
<keyword evidence="1" id="KW-0472">Membrane</keyword>
<comment type="caution">
    <text evidence="2">The sequence shown here is derived from an EMBL/GenBank/DDBJ whole genome shotgun (WGS) entry which is preliminary data.</text>
</comment>
<keyword evidence="3" id="KW-1185">Reference proteome</keyword>
<protein>
    <submittedName>
        <fullName evidence="2">Uncharacterized protein</fullName>
    </submittedName>
</protein>
<organism evidence="2 3">
    <name type="scientific">Microbacterium stercoris</name>
    <dbReference type="NCBI Taxonomy" id="2820289"/>
    <lineage>
        <taxon>Bacteria</taxon>
        <taxon>Bacillati</taxon>
        <taxon>Actinomycetota</taxon>
        <taxon>Actinomycetes</taxon>
        <taxon>Micrococcales</taxon>
        <taxon>Microbacteriaceae</taxon>
        <taxon>Microbacterium</taxon>
    </lineage>
</organism>
<evidence type="ECO:0000313" key="2">
    <source>
        <dbReference type="EMBL" id="MBO3662223.1"/>
    </source>
</evidence>
<dbReference type="AlphaFoldDB" id="A0A939QGA9"/>
<gene>
    <name evidence="2" type="ORF">J5V96_01715</name>
</gene>
<accession>A0A939QGA9</accession>
<keyword evidence="1" id="KW-1133">Transmembrane helix</keyword>
<feature type="transmembrane region" description="Helical" evidence="1">
    <location>
        <begin position="12"/>
        <end position="36"/>
    </location>
</feature>